<keyword evidence="8 9" id="KW-0009">Actin-binding</keyword>
<feature type="region of interest" description="Actin-binding" evidence="9">
    <location>
        <begin position="653"/>
        <end position="675"/>
    </location>
</feature>
<dbReference type="Gene3D" id="1.20.120.720">
    <property type="entry name" value="Myosin VI head, motor domain, U50 subdomain"/>
    <property type="match status" value="1"/>
</dbReference>
<dbReference type="Pfam" id="PF00063">
    <property type="entry name" value="Myosin_head"/>
    <property type="match status" value="3"/>
</dbReference>
<dbReference type="PANTHER" id="PTHR13140">
    <property type="entry name" value="MYOSIN"/>
    <property type="match status" value="1"/>
</dbReference>
<dbReference type="Gene3D" id="1.10.10.820">
    <property type="match status" value="1"/>
</dbReference>
<protein>
    <submittedName>
        <fullName evidence="12">Uncharacterized protein</fullName>
    </submittedName>
</protein>
<keyword evidence="5" id="KW-0446">Lipid-binding</keyword>
<reference evidence="12" key="1">
    <citation type="submission" date="2020-11" db="EMBL/GenBank/DDBJ databases">
        <authorList>
            <person name="Tran Van P."/>
        </authorList>
    </citation>
    <scope>NUCLEOTIDE SEQUENCE</scope>
</reference>
<evidence type="ECO:0000256" key="9">
    <source>
        <dbReference type="PROSITE-ProRule" id="PRU00782"/>
    </source>
</evidence>
<keyword evidence="3 9" id="KW-0547">Nucleotide-binding</keyword>
<proteinExistence type="inferred from homology"/>
<evidence type="ECO:0000256" key="8">
    <source>
        <dbReference type="ARBA" id="ARBA00023203"/>
    </source>
</evidence>
<evidence type="ECO:0000256" key="1">
    <source>
        <dbReference type="ARBA" id="ARBA00004413"/>
    </source>
</evidence>
<dbReference type="InterPro" id="IPR036961">
    <property type="entry name" value="Kinesin_motor_dom_sf"/>
</dbReference>
<dbReference type="GO" id="GO:0005902">
    <property type="term" value="C:microvillus"/>
    <property type="evidence" value="ECO:0007669"/>
    <property type="project" value="TreeGrafter"/>
</dbReference>
<dbReference type="GO" id="GO:0016459">
    <property type="term" value="C:myosin complex"/>
    <property type="evidence" value="ECO:0007669"/>
    <property type="project" value="UniProtKB-KW"/>
</dbReference>
<dbReference type="SUPFAM" id="SSF52540">
    <property type="entry name" value="P-loop containing nucleoside triphosphate hydrolases"/>
    <property type="match status" value="2"/>
</dbReference>
<dbReference type="InterPro" id="IPR036072">
    <property type="entry name" value="MYSc_Myo1"/>
</dbReference>
<evidence type="ECO:0000313" key="12">
    <source>
        <dbReference type="EMBL" id="CAD7454598.1"/>
    </source>
</evidence>
<evidence type="ECO:0000256" key="4">
    <source>
        <dbReference type="ARBA" id="ARBA00022840"/>
    </source>
</evidence>
<dbReference type="GO" id="GO:0006897">
    <property type="term" value="P:endocytosis"/>
    <property type="evidence" value="ECO:0007669"/>
    <property type="project" value="TreeGrafter"/>
</dbReference>
<dbReference type="Gene3D" id="1.20.58.530">
    <property type="match status" value="1"/>
</dbReference>
<sequence length="1211" mass="139879">MNQTEPKKWDLNCIAGGQGAMERDLHARDVVGVQDFVLLENYQSEEAFVDNLKKRFKANLIYTYIGQVLVSVNPYRNLNIYTTETIKEYQKVLFYEAPPHVHEVTGEASSPVLASASLSLPVACVPQSKPQHFSLQVSPPILHSRFALTDIAYRSLIEENREQCILISGESGSGKTEASKKVLQFIAEAAGNNDRVVTVKNKLLKSNPVLEAFGNAKTNRNDNSSRFGKYMDIEFQFTGEPVGGNILNYLLEKSRVVQQFTGERNFHIFYQLLAGADDASLSKLHLKRNLDTYFYLTNADKDNAISVNDKQDFLEVKEALNTIGLTEQEQENLFAIVASVLHMGNVGFIEDEGKSEVLKPECLLGCDYRQLSEAFTHRTIEAHGDVVTTPLNRELAIYARDALAKAVYDRLFTWLVRRLNDSLKPQTARKNAVMGILDIYGFEIFERNGFWRGEKGKSCGCQVKMQAAKLRLLLPESFEQFCINFCNEKLQQLFIELTLKSEQEEYLREGIEWEPVEYFNNKVICDLIEEKHKGIISLLDEECLRPGDATDLTFLEKINEKLTYHQHYISHRKADIKTQKIMGRDEFQLIHYAGNVTYNVKGFLDKNNDLLFRDLREAMTKTKNSITQEIFPVSELNSKKRPETAITQFRDSLNNLMSILMDKEPSYIRCIKPNDFKMAGQFDDKIVTHQVKYLGLMENLRVRRAGFAYRRPYELFLNRYKCLSPVTWPNFRGPAKEGVQAIVSHLGYDKDEYRMGKTKIFIRFPKTLFTTEDAFQAKKHDIAAIIQSHWKGLMQRRRYKKMKESAVIIQKWIRRFLAQRLAEKRRKAAIVIRRFINGFITRNGPETEENRAFMELAKAQYLLRLSRSLPQKLLDNSWPPYPHVCKEASYHLQRMHKRWQARKYRKALAPEKKIQFELKILAESMFKGKLLHSLDQWFSNWDKKKSYEKSVGPFFIDDRLNEEQKPLRQSFEVNNLQSGEKILYASSVIKYDRHGYKPRERALLLTNKRVYLLEGKTFKIKHNLPLEYVLELVLTTESDNLLLLRIPPDMKKDKGDLILEVNHIIEAVTKIVDITKKPQNVKIIDASQGYLKALVCSQIDRAQNSGPTTSTRTNIIPLVTTYNPGLHKLNNLLETCFPILQSSTTTKHIFKEPPKVTYKQPANLRKLLVKPKLPDPTIQLKPKQISGCITLKEKHNRSDNFECENRSAFTH</sequence>
<keyword evidence="4 9" id="KW-0067">ATP-binding</keyword>
<dbReference type="Gene3D" id="6.20.240.20">
    <property type="match status" value="1"/>
</dbReference>
<dbReference type="Pfam" id="PF06017">
    <property type="entry name" value="Myosin_TH1"/>
    <property type="match status" value="1"/>
</dbReference>
<dbReference type="FunFam" id="1.20.58.530:FF:000004">
    <property type="entry name" value="Unconventional myosin ID"/>
    <property type="match status" value="1"/>
</dbReference>
<dbReference type="FunFam" id="1.10.10.820:FF:000001">
    <property type="entry name" value="Myosin heavy chain"/>
    <property type="match status" value="1"/>
</dbReference>
<dbReference type="GO" id="GO:0005938">
    <property type="term" value="C:cell cortex"/>
    <property type="evidence" value="ECO:0007669"/>
    <property type="project" value="UniProtKB-ARBA"/>
</dbReference>
<dbReference type="SMART" id="SM00015">
    <property type="entry name" value="IQ"/>
    <property type="match status" value="3"/>
</dbReference>
<dbReference type="GO" id="GO:0005886">
    <property type="term" value="C:plasma membrane"/>
    <property type="evidence" value="ECO:0007669"/>
    <property type="project" value="UniProtKB-SubCell"/>
</dbReference>
<dbReference type="PROSITE" id="PS51757">
    <property type="entry name" value="TH1"/>
    <property type="match status" value="1"/>
</dbReference>
<organism evidence="12">
    <name type="scientific">Timema tahoe</name>
    <dbReference type="NCBI Taxonomy" id="61484"/>
    <lineage>
        <taxon>Eukaryota</taxon>
        <taxon>Metazoa</taxon>
        <taxon>Ecdysozoa</taxon>
        <taxon>Arthropoda</taxon>
        <taxon>Hexapoda</taxon>
        <taxon>Insecta</taxon>
        <taxon>Pterygota</taxon>
        <taxon>Neoptera</taxon>
        <taxon>Polyneoptera</taxon>
        <taxon>Phasmatodea</taxon>
        <taxon>Timematodea</taxon>
        <taxon>Timematoidea</taxon>
        <taxon>Timematidae</taxon>
        <taxon>Timema</taxon>
    </lineage>
</organism>
<feature type="binding site" evidence="9">
    <location>
        <begin position="169"/>
        <end position="176"/>
    </location>
    <ligand>
        <name>ATP</name>
        <dbReference type="ChEBI" id="CHEBI:30616"/>
    </ligand>
</feature>
<feature type="domain" description="TH1" evidence="11">
    <location>
        <begin position="944"/>
        <end position="1139"/>
    </location>
</feature>
<dbReference type="GO" id="GO:0030048">
    <property type="term" value="P:actin filament-based movement"/>
    <property type="evidence" value="ECO:0007669"/>
    <property type="project" value="TreeGrafter"/>
</dbReference>
<dbReference type="GO" id="GO:0005546">
    <property type="term" value="F:phosphatidylinositol-4,5-bisphosphate binding"/>
    <property type="evidence" value="ECO:0007669"/>
    <property type="project" value="UniProtKB-ARBA"/>
</dbReference>
<dbReference type="GO" id="GO:0048803">
    <property type="term" value="P:imaginal disc-derived male genitalia morphogenesis"/>
    <property type="evidence" value="ECO:0007669"/>
    <property type="project" value="UniProtKB-ARBA"/>
</dbReference>
<evidence type="ECO:0000256" key="6">
    <source>
        <dbReference type="ARBA" id="ARBA00023123"/>
    </source>
</evidence>
<dbReference type="PROSITE" id="PS50096">
    <property type="entry name" value="IQ"/>
    <property type="match status" value="1"/>
</dbReference>
<dbReference type="EMBL" id="OE000655">
    <property type="protein sequence ID" value="CAD7454598.1"/>
    <property type="molecule type" value="Genomic_DNA"/>
</dbReference>
<dbReference type="Gene3D" id="3.40.850.10">
    <property type="entry name" value="Kinesin motor domain"/>
    <property type="match status" value="2"/>
</dbReference>
<accession>A0A7R9FKS9</accession>
<feature type="domain" description="Myosin motor" evidence="10">
    <location>
        <begin position="32"/>
        <end position="776"/>
    </location>
</feature>
<dbReference type="SMART" id="SM00242">
    <property type="entry name" value="MYSc"/>
    <property type="match status" value="1"/>
</dbReference>
<comment type="subcellular location">
    <subcellularLocation>
        <location evidence="1">Cell membrane</location>
        <topology evidence="1">Peripheral membrane protein</topology>
        <orientation evidence="1">Cytoplasmic side</orientation>
    </subcellularLocation>
</comment>
<evidence type="ECO:0000256" key="5">
    <source>
        <dbReference type="ARBA" id="ARBA00023121"/>
    </source>
</evidence>
<dbReference type="InterPro" id="IPR001609">
    <property type="entry name" value="Myosin_head_motor_dom-like"/>
</dbReference>
<evidence type="ECO:0000256" key="2">
    <source>
        <dbReference type="ARBA" id="ARBA00008314"/>
    </source>
</evidence>
<dbReference type="CDD" id="cd01378">
    <property type="entry name" value="MYSc_Myo1"/>
    <property type="match status" value="1"/>
</dbReference>
<gene>
    <name evidence="12" type="ORF">TTEB3V08_LOCUS2699</name>
</gene>
<dbReference type="InterPro" id="IPR027417">
    <property type="entry name" value="P-loop_NTPase"/>
</dbReference>
<name>A0A7R9FKS9_9NEOP</name>
<dbReference type="CDD" id="cd23767">
    <property type="entry name" value="IQCD"/>
    <property type="match status" value="1"/>
</dbReference>
<dbReference type="InterPro" id="IPR000048">
    <property type="entry name" value="IQ_motif_EF-hand-BS"/>
</dbReference>
<evidence type="ECO:0000259" key="10">
    <source>
        <dbReference type="PROSITE" id="PS51456"/>
    </source>
</evidence>
<dbReference type="InterPro" id="IPR010926">
    <property type="entry name" value="Myosin_TH1"/>
</dbReference>
<dbReference type="GO" id="GO:0005524">
    <property type="term" value="F:ATP binding"/>
    <property type="evidence" value="ECO:0007669"/>
    <property type="project" value="UniProtKB-UniRule"/>
</dbReference>
<evidence type="ECO:0000256" key="7">
    <source>
        <dbReference type="ARBA" id="ARBA00023175"/>
    </source>
</evidence>
<keyword evidence="6 9" id="KW-0518">Myosin</keyword>
<evidence type="ECO:0000259" key="11">
    <source>
        <dbReference type="PROSITE" id="PS51757"/>
    </source>
</evidence>
<dbReference type="PRINTS" id="PR00193">
    <property type="entry name" value="MYOSINHEAVY"/>
</dbReference>
<dbReference type="PANTHER" id="PTHR13140:SF679">
    <property type="entry name" value="UNCONVENTIONAL MYOSIN IC"/>
    <property type="match status" value="1"/>
</dbReference>
<dbReference type="GO" id="GO:0000146">
    <property type="term" value="F:microfilament motor activity"/>
    <property type="evidence" value="ECO:0007669"/>
    <property type="project" value="TreeGrafter"/>
</dbReference>
<dbReference type="Gene3D" id="1.20.5.190">
    <property type="match status" value="1"/>
</dbReference>
<dbReference type="GO" id="GO:0051015">
    <property type="term" value="F:actin filament binding"/>
    <property type="evidence" value="ECO:0007669"/>
    <property type="project" value="TreeGrafter"/>
</dbReference>
<evidence type="ECO:0000256" key="3">
    <source>
        <dbReference type="ARBA" id="ARBA00022741"/>
    </source>
</evidence>
<comment type="similarity">
    <text evidence="2 9">Belongs to the TRAFAC class myosin-kinesin ATPase superfamily. Myosin family.</text>
</comment>
<dbReference type="PROSITE" id="PS51456">
    <property type="entry name" value="MYOSIN_MOTOR"/>
    <property type="match status" value="1"/>
</dbReference>
<dbReference type="GO" id="GO:0007368">
    <property type="term" value="P:determination of left/right symmetry"/>
    <property type="evidence" value="ECO:0007669"/>
    <property type="project" value="UniProtKB-ARBA"/>
</dbReference>
<dbReference type="AlphaFoldDB" id="A0A7R9FKS9"/>
<keyword evidence="7 9" id="KW-0505">Motor protein</keyword>
<dbReference type="Pfam" id="PF00612">
    <property type="entry name" value="IQ"/>
    <property type="match status" value="2"/>
</dbReference>
<dbReference type="GO" id="GO:0007498">
    <property type="term" value="P:mesoderm development"/>
    <property type="evidence" value="ECO:0007669"/>
    <property type="project" value="UniProtKB-ARBA"/>
</dbReference>
<dbReference type="GO" id="GO:0007015">
    <property type="term" value="P:actin filament organization"/>
    <property type="evidence" value="ECO:0007669"/>
    <property type="project" value="TreeGrafter"/>
</dbReference>